<keyword evidence="3" id="KW-1185">Reference proteome</keyword>
<name>A0A9P1NH67_BACAS</name>
<sequence>MITAGQVKFSHHARKRLKERYNITNLHVARKWIAQKLQHVKYLGITVDSNGKEARMYGGKGVIILFALNSDHVLTVHPSEKNTAIRFINEAYYTMKQSVEAAVQNNENYAAELHEEIAHLTAELKRTRSKAKKMAYQARINAVQMRIDELPAESFELKRRLTKAAKGVAAYV</sequence>
<accession>A0A9P1NH67</accession>
<reference evidence="2 3" key="1">
    <citation type="journal article" date="2011" name="Int. J. Syst. Evol. Microbiol.">
        <title>Relationship of Bacillus amyloliquefaciens clades associated with strains DSM 7T and FZB42T: a proposal for Bacillus amyloliquefaciens subsp. amyloliquefaciens subsp. nov. and Bacillus amyloliquefaciens subsp. plantarum subsp. nov. based on complete genome sequence comparisons.</title>
        <authorList>
            <person name="Borriss R."/>
            <person name="Chen X.H."/>
            <person name="Rueckert C."/>
            <person name="Blom J."/>
            <person name="Becker A."/>
            <person name="Baumgarth B."/>
            <person name="Fan B."/>
            <person name="Pukall R."/>
            <person name="Schumann P."/>
            <person name="Sproer C."/>
            <person name="Junge H."/>
            <person name="Vater J."/>
            <person name="Puhler A."/>
            <person name="Klenk H.P."/>
        </authorList>
    </citation>
    <scope>NUCLEOTIDE SEQUENCE [LARGE SCALE GENOMIC DNA]</scope>
    <source>
        <strain evidence="3">DSM 7</strain>
    </source>
</reference>
<evidence type="ECO:0000313" key="2">
    <source>
        <dbReference type="EMBL" id="CBI42025.1"/>
    </source>
</evidence>
<dbReference type="AlphaFoldDB" id="A0A9P1NH67"/>
<evidence type="ECO:0000313" key="3">
    <source>
        <dbReference type="Proteomes" id="UP000006562"/>
    </source>
</evidence>
<feature type="coiled-coil region" evidence="1">
    <location>
        <begin position="103"/>
        <end position="130"/>
    </location>
</feature>
<dbReference type="Proteomes" id="UP000006562">
    <property type="component" value="Chromosome"/>
</dbReference>
<gene>
    <name evidence="2" type="ordered locus">BAMF_0899</name>
</gene>
<organism evidence="2 3">
    <name type="scientific">Bacillus amyloliquefaciens (strain ATCC 23350 / DSM 7 / BCRC 11601 / CCUG 28519 / NBRC 15535 / NRRL B-14393 / F)</name>
    <dbReference type="NCBI Taxonomy" id="692420"/>
    <lineage>
        <taxon>Bacteria</taxon>
        <taxon>Bacillati</taxon>
        <taxon>Bacillota</taxon>
        <taxon>Bacilli</taxon>
        <taxon>Bacillales</taxon>
        <taxon>Bacillaceae</taxon>
        <taxon>Bacillus</taxon>
        <taxon>Bacillus amyloliquefaciens group</taxon>
    </lineage>
</organism>
<dbReference type="RefSeq" id="WP_013351520.1">
    <property type="nucleotide sequence ID" value="NC_014551.1"/>
</dbReference>
<keyword evidence="1" id="KW-0175">Coiled coil</keyword>
<protein>
    <submittedName>
        <fullName evidence="2">Uncharacterized protein</fullName>
    </submittedName>
</protein>
<evidence type="ECO:0000256" key="1">
    <source>
        <dbReference type="SAM" id="Coils"/>
    </source>
</evidence>
<dbReference type="KEGG" id="bao:BAMF_0899"/>
<proteinExistence type="predicted"/>
<reference evidence="3" key="2">
    <citation type="journal article" date="2011" name="J. Biotechnol.">
        <title>Genome sequence of B. amyloliquefaciens type strain DSM7(T) reveals differences to plant-associated B. amyloliquefaciens FZB42.</title>
        <authorList>
            <person name="Ruckert C."/>
            <person name="Blom J."/>
            <person name="Chen X."/>
            <person name="Reva O."/>
            <person name="Borriss R."/>
        </authorList>
    </citation>
    <scope>NUCLEOTIDE SEQUENCE [LARGE SCALE GENOMIC DNA]</scope>
    <source>
        <strain evidence="3">DSM 7</strain>
    </source>
</reference>
<dbReference type="EMBL" id="FN597644">
    <property type="protein sequence ID" value="CBI42025.1"/>
    <property type="molecule type" value="Genomic_DNA"/>
</dbReference>